<dbReference type="PROSITE" id="PS50158">
    <property type="entry name" value="ZF_CCHC"/>
    <property type="match status" value="1"/>
</dbReference>
<dbReference type="InterPro" id="IPR018289">
    <property type="entry name" value="MULE_transposase_dom"/>
</dbReference>
<dbReference type="PROSITE" id="PS50966">
    <property type="entry name" value="ZF_SWIM"/>
    <property type="match status" value="1"/>
</dbReference>
<evidence type="ECO:0000256" key="3">
    <source>
        <dbReference type="ARBA" id="ARBA00022833"/>
    </source>
</evidence>
<gene>
    <name evidence="8" type="ORF">LSALG_LOCUS19524</name>
</gene>
<evidence type="ECO:0000259" key="6">
    <source>
        <dbReference type="PROSITE" id="PS50158"/>
    </source>
</evidence>
<feature type="domain" description="SWIM-type" evidence="7">
    <location>
        <begin position="906"/>
        <end position="938"/>
    </location>
</feature>
<dbReference type="EMBL" id="OX465080">
    <property type="protein sequence ID" value="CAI9279747.1"/>
    <property type="molecule type" value="Genomic_DNA"/>
</dbReference>
<dbReference type="InterPro" id="IPR058594">
    <property type="entry name" value="PB1-like_dom_pln"/>
</dbReference>
<feature type="compositionally biased region" description="Acidic residues" evidence="5">
    <location>
        <begin position="322"/>
        <end position="337"/>
    </location>
</feature>
<protein>
    <recommendedName>
        <fullName evidence="10">SWIM-type domain-containing protein</fullName>
    </recommendedName>
</protein>
<sequence length="1077" mass="122010">MTRAKLSQETGTLASAHCSEQHNTRSKHRTTRISRGLPIMSLQSKIIDNISILNNTDGTRGGGRRFASILTSDNPCMFSIRLNYGGVFTKFPGRKYIKGKMKYIDGIDSDLFSVHDMDEIMELLDCVEPGKSIYYHFKRPTWDLDFGLYALGCDEDINHFRSYVYEHKVIEVYTEFWETKLHTYQMSPNPAKIKIHEIPESLCRKSLLLTWSNSGDCPSEEAPVFENVETMDEPPSTLLETTLEQPLVTLSETVESTPAYIPRIESPLTEPMIGSTCPNVDGWDDTFEWCEPFGGTPMEQDEPNSEKAGEDSQASKDSHDSDDTEDSEYSQDSDYIVDEDNLLDDPEVDMKNFHLNIDKEVEWVGSFPDDRDEAVEGDEELEVINTEEFVSASSSDEGEASKKRKKIRDLRRAHKNEAAAVKDPFYIHQTFSTAKEVKQQIYLHSIQSRRELDFVKNDKNRIRVVCKGTIPNLGILETGGTSKSNDKVGPSQKKKKVKDGSIHKCPWVLLVSKWKKDINWTVKTYEKQHTCLQTRKIRACNYKFLSEQIVDTVEANPEIPLRALREMLEKKYQLGLSDMKVHRAKTKALESIRGDFAAQYSCLRDYLQEVQSRNPNTTVKLQVQSEPCYASETRVFERVYICLGPLKSGFAAGKRDLLGLDGAFMKGPYHGMILTAVGLDGNNCTYPLAYAVVEAENFNSWTWFLTNLGDDLGLYANSNFTFISDRQKGLLPALEKLFPAAEHRYCLRHLHENMKRKWRGKEFKDCLWKCATCTTIPQFNSAMEELKKLNSEAYDWLNSIPPKHWSRSHFSGRAHCDALLNNMCESLNSKIVKGRDKPIISCLEFIREYIMRKIVMVQKEIDKANGPLTPTATKTLEKIKERAVQCRAVFCGNGKYQVTSEGTNQYVVNMDQQTCSCNRWELTGIPCKHSIAAIWDMRLNNENVGIPETWVHPTYWLKTWKEMYVFKVEPINGRLLWEKSTCPTKLIPPKYRVPIGRPKKKRRRSATEDDGVSTKWKSVTCTKCGNVGHNGRTCKGQSQTGNGTGEGAAGNTTGEGAAGSSGGVQNGVGNKGKSPML</sequence>
<dbReference type="GO" id="GO:0003676">
    <property type="term" value="F:nucleic acid binding"/>
    <property type="evidence" value="ECO:0007669"/>
    <property type="project" value="InterPro"/>
</dbReference>
<dbReference type="InterPro" id="IPR006564">
    <property type="entry name" value="Znf_PMZ"/>
</dbReference>
<dbReference type="InterPro" id="IPR001878">
    <property type="entry name" value="Znf_CCHC"/>
</dbReference>
<keyword evidence="2 4" id="KW-0863">Zinc-finger</keyword>
<organism evidence="8 9">
    <name type="scientific">Lactuca saligna</name>
    <name type="common">Willowleaf lettuce</name>
    <dbReference type="NCBI Taxonomy" id="75948"/>
    <lineage>
        <taxon>Eukaryota</taxon>
        <taxon>Viridiplantae</taxon>
        <taxon>Streptophyta</taxon>
        <taxon>Embryophyta</taxon>
        <taxon>Tracheophyta</taxon>
        <taxon>Spermatophyta</taxon>
        <taxon>Magnoliopsida</taxon>
        <taxon>eudicotyledons</taxon>
        <taxon>Gunneridae</taxon>
        <taxon>Pentapetalae</taxon>
        <taxon>asterids</taxon>
        <taxon>campanulids</taxon>
        <taxon>Asterales</taxon>
        <taxon>Asteraceae</taxon>
        <taxon>Cichorioideae</taxon>
        <taxon>Cichorieae</taxon>
        <taxon>Lactucinae</taxon>
        <taxon>Lactuca</taxon>
    </lineage>
</organism>
<dbReference type="GO" id="GO:0008270">
    <property type="term" value="F:zinc ion binding"/>
    <property type="evidence" value="ECO:0007669"/>
    <property type="project" value="UniProtKB-KW"/>
</dbReference>
<evidence type="ECO:0000256" key="5">
    <source>
        <dbReference type="SAM" id="MobiDB-lite"/>
    </source>
</evidence>
<evidence type="ECO:0000313" key="9">
    <source>
        <dbReference type="Proteomes" id="UP001177003"/>
    </source>
</evidence>
<dbReference type="SMART" id="SM00575">
    <property type="entry name" value="ZnF_PMZ"/>
    <property type="match status" value="1"/>
</dbReference>
<reference evidence="8" key="1">
    <citation type="submission" date="2023-04" db="EMBL/GenBank/DDBJ databases">
        <authorList>
            <person name="Vijverberg K."/>
            <person name="Xiong W."/>
            <person name="Schranz E."/>
        </authorList>
    </citation>
    <scope>NUCLEOTIDE SEQUENCE</scope>
</reference>
<dbReference type="PANTHER" id="PTHR31973">
    <property type="entry name" value="POLYPROTEIN, PUTATIVE-RELATED"/>
    <property type="match status" value="1"/>
</dbReference>
<feature type="domain" description="CCHC-type" evidence="6">
    <location>
        <begin position="1021"/>
        <end position="1035"/>
    </location>
</feature>
<dbReference type="AlphaFoldDB" id="A0AA36E2N7"/>
<feature type="region of interest" description="Disordered" evidence="5">
    <location>
        <begin position="1030"/>
        <end position="1077"/>
    </location>
</feature>
<evidence type="ECO:0000256" key="1">
    <source>
        <dbReference type="ARBA" id="ARBA00022723"/>
    </source>
</evidence>
<dbReference type="Pfam" id="PF10551">
    <property type="entry name" value="MULE"/>
    <property type="match status" value="1"/>
</dbReference>
<evidence type="ECO:0000259" key="7">
    <source>
        <dbReference type="PROSITE" id="PS50966"/>
    </source>
</evidence>
<proteinExistence type="predicted"/>
<feature type="region of interest" description="Disordered" evidence="5">
    <location>
        <begin position="993"/>
        <end position="1012"/>
    </location>
</feature>
<accession>A0AA36E2N7</accession>
<name>A0AA36E2N7_LACSI</name>
<evidence type="ECO:0000256" key="4">
    <source>
        <dbReference type="PROSITE-ProRule" id="PRU00047"/>
    </source>
</evidence>
<evidence type="ECO:0008006" key="10">
    <source>
        <dbReference type="Google" id="ProtNLM"/>
    </source>
</evidence>
<keyword evidence="9" id="KW-1185">Reference proteome</keyword>
<dbReference type="InterPro" id="IPR007527">
    <property type="entry name" value="Znf_SWIM"/>
</dbReference>
<feature type="compositionally biased region" description="Basic and acidic residues" evidence="5">
    <location>
        <begin position="304"/>
        <end position="321"/>
    </location>
</feature>
<dbReference type="PANTHER" id="PTHR31973:SF190">
    <property type="entry name" value="MULE TRANSPOSASE DOMAIN-CONTAINING PROTEIN"/>
    <property type="match status" value="1"/>
</dbReference>
<keyword evidence="1" id="KW-0479">Metal-binding</keyword>
<keyword evidence="3" id="KW-0862">Zinc</keyword>
<dbReference type="Pfam" id="PF26130">
    <property type="entry name" value="PB1-like"/>
    <property type="match status" value="1"/>
</dbReference>
<dbReference type="Proteomes" id="UP001177003">
    <property type="component" value="Chromosome 4"/>
</dbReference>
<dbReference type="Pfam" id="PF04434">
    <property type="entry name" value="SWIM"/>
    <property type="match status" value="1"/>
</dbReference>
<evidence type="ECO:0000256" key="2">
    <source>
        <dbReference type="ARBA" id="ARBA00022771"/>
    </source>
</evidence>
<evidence type="ECO:0000313" key="8">
    <source>
        <dbReference type="EMBL" id="CAI9279747.1"/>
    </source>
</evidence>
<feature type="compositionally biased region" description="Polar residues" evidence="5">
    <location>
        <begin position="1"/>
        <end position="13"/>
    </location>
</feature>
<feature type="compositionally biased region" description="Gly residues" evidence="5">
    <location>
        <begin position="1056"/>
        <end position="1070"/>
    </location>
</feature>
<feature type="region of interest" description="Disordered" evidence="5">
    <location>
        <begin position="288"/>
        <end position="337"/>
    </location>
</feature>
<feature type="region of interest" description="Disordered" evidence="5">
    <location>
        <begin position="1"/>
        <end position="32"/>
    </location>
</feature>